<dbReference type="Proteomes" id="UP000183454">
    <property type="component" value="Unassembled WGS sequence"/>
</dbReference>
<sequence length="217" mass="24595">MIGNFYRPGKLYTTEVVRVNDHDFESLADSKIVPHGLYHIHRKSGYIVLDTSHDTSEFACACIRHGWLNYGQLDYPKATSILLLCDCRGSNNARHAIFKEDLQKLADELAIEIRIAHYPPYTSKYNPIEHRLFPHITKACSGVIFTSVERVKAVMSKAKTSQGLKVFISIMDRVFETGRKVADGFKENITIEFDPFLPKWNYVAIPSTSIISGVIKS</sequence>
<organism evidence="1 2">
    <name type="scientific">Nitrosomonas communis</name>
    <dbReference type="NCBI Taxonomy" id="44574"/>
    <lineage>
        <taxon>Bacteria</taxon>
        <taxon>Pseudomonadati</taxon>
        <taxon>Pseudomonadota</taxon>
        <taxon>Betaproteobacteria</taxon>
        <taxon>Nitrosomonadales</taxon>
        <taxon>Nitrosomonadaceae</taxon>
        <taxon>Nitrosomonas</taxon>
    </lineage>
</organism>
<reference evidence="1 2" key="1">
    <citation type="submission" date="2016-10" db="EMBL/GenBank/DDBJ databases">
        <authorList>
            <person name="de Groot N.N."/>
        </authorList>
    </citation>
    <scope>NUCLEOTIDE SEQUENCE [LARGE SCALE GENOMIC DNA]</scope>
    <source>
        <strain evidence="1 2">Nm110</strain>
    </source>
</reference>
<protein>
    <submittedName>
        <fullName evidence="1">Rhodopirellula transposase DDE domain-containing protein</fullName>
    </submittedName>
</protein>
<dbReference type="Pfam" id="PF07592">
    <property type="entry name" value="DDE_Tnp_ISAZ013"/>
    <property type="match status" value="1"/>
</dbReference>
<gene>
    <name evidence="1" type="ORF">SAMN05421882_11223</name>
</gene>
<dbReference type="AlphaFoldDB" id="A0A1H3A7R5"/>
<evidence type="ECO:0000313" key="2">
    <source>
        <dbReference type="Proteomes" id="UP000183454"/>
    </source>
</evidence>
<dbReference type="EMBL" id="FNNH01000122">
    <property type="protein sequence ID" value="SDX25757.1"/>
    <property type="molecule type" value="Genomic_DNA"/>
</dbReference>
<name>A0A1H3A7R5_9PROT</name>
<proteinExistence type="predicted"/>
<accession>A0A1H3A7R5</accession>
<dbReference type="InterPro" id="IPR011518">
    <property type="entry name" value="Transposase_36"/>
</dbReference>
<evidence type="ECO:0000313" key="1">
    <source>
        <dbReference type="EMBL" id="SDX25757.1"/>
    </source>
</evidence>
<dbReference type="NCBIfam" id="NF033519">
    <property type="entry name" value="transpos_ISAzo13"/>
    <property type="match status" value="1"/>
</dbReference>